<feature type="compositionally biased region" description="Acidic residues" evidence="5">
    <location>
        <begin position="1011"/>
        <end position="1024"/>
    </location>
</feature>
<dbReference type="PANTHER" id="PTHR10782">
    <property type="entry name" value="ZINC FINGER MIZ DOMAIN-CONTAINING PROTEIN"/>
    <property type="match status" value="1"/>
</dbReference>
<name>F0XHB9_GROCL</name>
<feature type="compositionally biased region" description="Polar residues" evidence="5">
    <location>
        <begin position="129"/>
        <end position="139"/>
    </location>
</feature>
<feature type="region of interest" description="Disordered" evidence="5">
    <location>
        <begin position="864"/>
        <end position="884"/>
    </location>
</feature>
<keyword evidence="9" id="KW-1185">Reference proteome</keyword>
<evidence type="ECO:0000313" key="9">
    <source>
        <dbReference type="Proteomes" id="UP000007796"/>
    </source>
</evidence>
<keyword evidence="3" id="KW-0862">Zinc</keyword>
<keyword evidence="6" id="KW-0732">Signal</keyword>
<dbReference type="InterPro" id="IPR013083">
    <property type="entry name" value="Znf_RING/FYVE/PHD"/>
</dbReference>
<dbReference type="GO" id="GO:0000785">
    <property type="term" value="C:chromatin"/>
    <property type="evidence" value="ECO:0007669"/>
    <property type="project" value="TreeGrafter"/>
</dbReference>
<dbReference type="GO" id="GO:0061665">
    <property type="term" value="F:SUMO ligase activity"/>
    <property type="evidence" value="ECO:0007669"/>
    <property type="project" value="TreeGrafter"/>
</dbReference>
<dbReference type="STRING" id="655863.F0XHB9"/>
<evidence type="ECO:0000256" key="6">
    <source>
        <dbReference type="SAM" id="SignalP"/>
    </source>
</evidence>
<dbReference type="HOGENOM" id="CLU_004153_1_0_1"/>
<proteinExistence type="predicted"/>
<evidence type="ECO:0000256" key="3">
    <source>
        <dbReference type="ARBA" id="ARBA00022833"/>
    </source>
</evidence>
<feature type="compositionally biased region" description="Acidic residues" evidence="5">
    <location>
        <begin position="874"/>
        <end position="884"/>
    </location>
</feature>
<protein>
    <submittedName>
        <fullName evidence="8">Miz zinc finger domain containing protein</fullName>
    </submittedName>
</protein>
<dbReference type="PROSITE" id="PS51044">
    <property type="entry name" value="ZF_SP_RING"/>
    <property type="match status" value="1"/>
</dbReference>
<evidence type="ECO:0000256" key="1">
    <source>
        <dbReference type="ARBA" id="ARBA00022723"/>
    </source>
</evidence>
<feature type="region of interest" description="Disordered" evidence="5">
    <location>
        <begin position="115"/>
        <end position="187"/>
    </location>
</feature>
<dbReference type="Gene3D" id="3.30.40.10">
    <property type="entry name" value="Zinc/RING finger domain, C3HC4 (zinc finger)"/>
    <property type="match status" value="1"/>
</dbReference>
<dbReference type="InterPro" id="IPR004181">
    <property type="entry name" value="Znf_MIZ"/>
</dbReference>
<gene>
    <name evidence="8" type="ORF">CMQ_3023</name>
</gene>
<evidence type="ECO:0000313" key="8">
    <source>
        <dbReference type="EMBL" id="EFX03094.1"/>
    </source>
</evidence>
<evidence type="ECO:0000256" key="5">
    <source>
        <dbReference type="SAM" id="MobiDB-lite"/>
    </source>
</evidence>
<dbReference type="GeneID" id="25976078"/>
<dbReference type="Proteomes" id="UP000007796">
    <property type="component" value="Unassembled WGS sequence"/>
</dbReference>
<dbReference type="GO" id="GO:0008270">
    <property type="term" value="F:zinc ion binding"/>
    <property type="evidence" value="ECO:0007669"/>
    <property type="project" value="UniProtKB-KW"/>
</dbReference>
<feature type="compositionally biased region" description="Polar residues" evidence="5">
    <location>
        <begin position="167"/>
        <end position="177"/>
    </location>
</feature>
<dbReference type="InParanoid" id="F0XHB9"/>
<feature type="domain" description="SP-RING-type" evidence="7">
    <location>
        <begin position="882"/>
        <end position="987"/>
    </location>
</feature>
<feature type="chain" id="PRO_5003263932" evidence="6">
    <location>
        <begin position="35"/>
        <end position="1055"/>
    </location>
</feature>
<dbReference type="RefSeq" id="XP_014172576.1">
    <property type="nucleotide sequence ID" value="XM_014317101.1"/>
</dbReference>
<sequence length="1055" mass="114607">MGPASLRAVCFLICRPLFLIRLFVVAAGAAIANATAPSKPVGVPLHMTEPALSLASQAASLRVLPSPSPSDEPSPATVALNSPLQYASVPPSASASGLDNALVAAMAAAITSATATASGSTVAHPGSGSLWTAASRPTISQPTAQQPTRPPPSAPSSPAQYMARQDQWLSSQQQASRLTDRNTEEVSGLAAMATAPAMPAATAGFSNSPRTPSFAASPITPIIPILPSNGVPYKRNYSGQIVTPTAIHYNSCIGSIDSTINSAGGPARLSQDCEFPRFILLRKACRSNDGFYLALHQLFNIWSLRHEDVYGIFRDLSPQQVDTSFTKLEDILRKNDIIRLSLRQYFTVFPCDIKAMMSGPFYAKVFPQIVCFLNCLRQRWDDLLLELSRRAYPVLMDETVGILGCISPTLQECIFTCTRSRLGAPNASLSNEYLVLFHDDQMRHYVAPGKFVSRMFNGLSELEQINADLIKAYLGLMQTARAQAKELEVTQSPGMHNSAAMQLVSVSMPESYVAQVPQLQMPQVRPDLASEQASKLQGNPPFQRLSHHAEAAAVQPQTQEVMPTSADVFILPSPSASASSISVQSPAVSVQPQVLSASANVQQPAATRKQMCSPATSSAIDMYSGLEKRLIPKTRRIPRSEYPHSPTDSQSLQGGLHEAPIRSPVRVLFDLNTGESLADRPGQERFYQSVHHMAIGPVSTPARSHLYRFEFQVTQDEYDHLASREVPPGELLPVVKQSSGSLRYRIRCCKAPSTGKVMTEAEWLILDTTWPMNIFINLNGSVVSVRRKAHSGKDLAAEMTSMINVGTNKLQVAIPETGVPADALLHVLGVEVVKTEKHSDVVGRILSQGFRQPSKTVEEIRRRLATAPGGRGDDDNDDDDDDDDGFAVVQADLSVDLADPFTAKVFETPVRGVNCLHMECFDLSIWLTTRPLYSITPCQHQAPCRCCKVVQLSQPDKWRCPICSQDARPKSLRVDGFLLDVRNQLEKNGTLSRARSSWVAPDGTWRPILGDEGDEDDETGDETGEPARKIARIGSASRLSTSRRASQAIGVIELD</sequence>
<dbReference type="eggNOG" id="KOG2169">
    <property type="taxonomic scope" value="Eukaryota"/>
</dbReference>
<evidence type="ECO:0000256" key="4">
    <source>
        <dbReference type="PROSITE-ProRule" id="PRU00452"/>
    </source>
</evidence>
<evidence type="ECO:0000259" key="7">
    <source>
        <dbReference type="PROSITE" id="PS51044"/>
    </source>
</evidence>
<accession>F0XHB9</accession>
<feature type="compositionally biased region" description="Low complexity" evidence="5">
    <location>
        <begin position="1035"/>
        <end position="1044"/>
    </location>
</feature>
<feature type="signal peptide" evidence="6">
    <location>
        <begin position="1"/>
        <end position="34"/>
    </location>
</feature>
<reference evidence="8 9" key="1">
    <citation type="journal article" date="2011" name="Proc. Natl. Acad. Sci. U.S.A.">
        <title>Genome and transcriptome analyses of the mountain pine beetle-fungal symbiont Grosmannia clavigera, a lodgepole pine pathogen.</title>
        <authorList>
            <person name="DiGuistini S."/>
            <person name="Wang Y."/>
            <person name="Liao N.Y."/>
            <person name="Taylor G."/>
            <person name="Tanguay P."/>
            <person name="Feau N."/>
            <person name="Henrissat B."/>
            <person name="Chan S.K."/>
            <person name="Hesse-Orce U."/>
            <person name="Alamouti S.M."/>
            <person name="Tsui C.K.M."/>
            <person name="Docking R.T."/>
            <person name="Levasseur A."/>
            <person name="Haridas S."/>
            <person name="Robertson G."/>
            <person name="Birol I."/>
            <person name="Holt R.A."/>
            <person name="Marra M.A."/>
            <person name="Hamelin R.C."/>
            <person name="Hirst M."/>
            <person name="Jones S.J.M."/>
            <person name="Bohlmann J."/>
            <person name="Breuil C."/>
        </authorList>
    </citation>
    <scope>NUCLEOTIDE SEQUENCE [LARGE SCALE GENOMIC DNA]</scope>
    <source>
        <strain evidence="9">kw1407 / UAMH 11150</strain>
    </source>
</reference>
<keyword evidence="2 4" id="KW-0863">Zinc-finger</keyword>
<dbReference type="EMBL" id="GL629769">
    <property type="protein sequence ID" value="EFX03094.1"/>
    <property type="molecule type" value="Genomic_DNA"/>
</dbReference>
<dbReference type="AlphaFoldDB" id="F0XHB9"/>
<evidence type="ECO:0000256" key="2">
    <source>
        <dbReference type="ARBA" id="ARBA00022771"/>
    </source>
</evidence>
<feature type="region of interest" description="Disordered" evidence="5">
    <location>
        <begin position="1003"/>
        <end position="1044"/>
    </location>
</feature>
<keyword evidence="1" id="KW-0479">Metal-binding</keyword>
<dbReference type="PANTHER" id="PTHR10782:SF4">
    <property type="entry name" value="TONALLI, ISOFORM E"/>
    <property type="match status" value="1"/>
</dbReference>
<dbReference type="OrthoDB" id="27975at2759"/>
<organism evidence="9">
    <name type="scientific">Grosmannia clavigera (strain kw1407 / UAMH 11150)</name>
    <name type="common">Blue stain fungus</name>
    <name type="synonym">Graphiocladiella clavigera</name>
    <dbReference type="NCBI Taxonomy" id="655863"/>
    <lineage>
        <taxon>Eukaryota</taxon>
        <taxon>Fungi</taxon>
        <taxon>Dikarya</taxon>
        <taxon>Ascomycota</taxon>
        <taxon>Pezizomycotina</taxon>
        <taxon>Sordariomycetes</taxon>
        <taxon>Sordariomycetidae</taxon>
        <taxon>Ophiostomatales</taxon>
        <taxon>Ophiostomataceae</taxon>
        <taxon>Leptographium</taxon>
    </lineage>
</organism>
<dbReference type="GO" id="GO:0016925">
    <property type="term" value="P:protein sumoylation"/>
    <property type="evidence" value="ECO:0007669"/>
    <property type="project" value="TreeGrafter"/>
</dbReference>